<evidence type="ECO:0000313" key="2">
    <source>
        <dbReference type="EMBL" id="KAG8099095.1"/>
    </source>
</evidence>
<dbReference type="Pfam" id="PF03478">
    <property type="entry name" value="Beta-prop_KIB1-4"/>
    <property type="match status" value="1"/>
</dbReference>
<feature type="domain" description="KIB1-4 beta-propeller" evidence="1">
    <location>
        <begin position="100"/>
        <end position="356"/>
    </location>
</feature>
<dbReference type="Proteomes" id="UP000729402">
    <property type="component" value="Unassembled WGS sequence"/>
</dbReference>
<evidence type="ECO:0000313" key="3">
    <source>
        <dbReference type="Proteomes" id="UP000729402"/>
    </source>
</evidence>
<reference evidence="2" key="2">
    <citation type="submission" date="2021-02" db="EMBL/GenBank/DDBJ databases">
        <authorList>
            <person name="Kimball J.A."/>
            <person name="Haas M.W."/>
            <person name="Macchietto M."/>
            <person name="Kono T."/>
            <person name="Duquette J."/>
            <person name="Shao M."/>
        </authorList>
    </citation>
    <scope>NUCLEOTIDE SEQUENCE</scope>
    <source>
        <tissue evidence="2">Fresh leaf tissue</tissue>
    </source>
</reference>
<gene>
    <name evidence="2" type="ORF">GUJ93_ZPchr0013g37626</name>
</gene>
<dbReference type="EMBL" id="JAAALK010000079">
    <property type="protein sequence ID" value="KAG8099095.1"/>
    <property type="molecule type" value="Genomic_DNA"/>
</dbReference>
<organism evidence="2 3">
    <name type="scientific">Zizania palustris</name>
    <name type="common">Northern wild rice</name>
    <dbReference type="NCBI Taxonomy" id="103762"/>
    <lineage>
        <taxon>Eukaryota</taxon>
        <taxon>Viridiplantae</taxon>
        <taxon>Streptophyta</taxon>
        <taxon>Embryophyta</taxon>
        <taxon>Tracheophyta</taxon>
        <taxon>Spermatophyta</taxon>
        <taxon>Magnoliopsida</taxon>
        <taxon>Liliopsida</taxon>
        <taxon>Poales</taxon>
        <taxon>Poaceae</taxon>
        <taxon>BOP clade</taxon>
        <taxon>Oryzoideae</taxon>
        <taxon>Oryzeae</taxon>
        <taxon>Zizaniinae</taxon>
        <taxon>Zizania</taxon>
    </lineage>
</organism>
<dbReference type="OrthoDB" id="619048at2759"/>
<comment type="caution">
    <text evidence="2">The sequence shown here is derived from an EMBL/GenBank/DDBJ whole genome shotgun (WGS) entry which is preliminary data.</text>
</comment>
<accession>A0A8J5WZA7</accession>
<protein>
    <recommendedName>
        <fullName evidence="1">KIB1-4 beta-propeller domain-containing protein</fullName>
    </recommendedName>
</protein>
<sequence>MATRRSLRIANRSCPAEREEHEEWRDWASLPVDMVGKIADLVLDDDLQGFIRLRAVCKPWMAATPNPAALGPQIDHRFHPRRWMMIIERHPAGGATLRRFLNIDTRKVIEVDLPWLATHTETVVVGSARAPEGMLVLRDELTLVVRLVNPLTRHVVDLPSLCTLAAQQLDGHSGPIPKEFRAGHKVEAAGFADRSTVVVYMRGIKAMAVAKPGDERWTRVEGFDRVLLSSFTFQSHFYCVVNNILNKVVMDPAGAAPPRLVAFAELHDRAVNMLSMVDDGGKLMLVCSTPQRCALLAHRQPRLRLYELVLELGTPTLRRVTDLGNDRAVFTGELGALLLPSIRYYHPSVTSNTMYFRFGPFQRYLGIQRMHTNNGSFTISYAPMPQDDQAATLVAHLLMCVTRVHRSA</sequence>
<dbReference type="InterPro" id="IPR005174">
    <property type="entry name" value="KIB1-4_b-propeller"/>
</dbReference>
<dbReference type="PANTHER" id="PTHR33165">
    <property type="entry name" value="F-BOX DOMAIN CONTAINING PROTEIN-LIKE-RELATED"/>
    <property type="match status" value="1"/>
</dbReference>
<dbReference type="AlphaFoldDB" id="A0A8J5WZA7"/>
<proteinExistence type="predicted"/>
<reference evidence="2" key="1">
    <citation type="journal article" date="2021" name="bioRxiv">
        <title>Whole Genome Assembly and Annotation of Northern Wild Rice, Zizania palustris L., Supports a Whole Genome Duplication in the Zizania Genus.</title>
        <authorList>
            <person name="Haas M."/>
            <person name="Kono T."/>
            <person name="Macchietto M."/>
            <person name="Millas R."/>
            <person name="McGilp L."/>
            <person name="Shao M."/>
            <person name="Duquette J."/>
            <person name="Hirsch C.N."/>
            <person name="Kimball J."/>
        </authorList>
    </citation>
    <scope>NUCLEOTIDE SEQUENCE</scope>
    <source>
        <tissue evidence="2">Fresh leaf tissue</tissue>
    </source>
</reference>
<dbReference type="PANTHER" id="PTHR33165:SF97">
    <property type="entry name" value="DUF295 DOMAIN-CONTAINING PROTEIN"/>
    <property type="match status" value="1"/>
</dbReference>
<evidence type="ECO:0000259" key="1">
    <source>
        <dbReference type="Pfam" id="PF03478"/>
    </source>
</evidence>
<keyword evidence="3" id="KW-1185">Reference proteome</keyword>
<name>A0A8J5WZA7_ZIZPA</name>